<feature type="transmembrane region" description="Helical" evidence="1">
    <location>
        <begin position="80"/>
        <end position="98"/>
    </location>
</feature>
<evidence type="ECO:0000256" key="1">
    <source>
        <dbReference type="SAM" id="Phobius"/>
    </source>
</evidence>
<keyword evidence="3" id="KW-1185">Reference proteome</keyword>
<evidence type="ECO:0000313" key="3">
    <source>
        <dbReference type="Proteomes" id="UP000243975"/>
    </source>
</evidence>
<keyword evidence="1" id="KW-1133">Transmembrane helix</keyword>
<dbReference type="OMA" id="CACTIRC"/>
<proteinExistence type="predicted"/>
<protein>
    <recommendedName>
        <fullName evidence="4">Transmembrane protein</fullName>
    </recommendedName>
</protein>
<keyword evidence="1" id="KW-0812">Transmembrane</keyword>
<evidence type="ECO:0008006" key="4">
    <source>
        <dbReference type="Google" id="ProtNLM"/>
    </source>
</evidence>
<dbReference type="PANTHER" id="PTHR35462:SF2">
    <property type="entry name" value="TRANSMEMBRANE PROTEIN"/>
    <property type="match status" value="1"/>
</dbReference>
<evidence type="ECO:0000313" key="2">
    <source>
        <dbReference type="EMBL" id="KVI06060.1"/>
    </source>
</evidence>
<dbReference type="Proteomes" id="UP000243975">
    <property type="component" value="Unassembled WGS sequence"/>
</dbReference>
<dbReference type="PANTHER" id="PTHR35462">
    <property type="match status" value="1"/>
</dbReference>
<gene>
    <name evidence="2" type="ORF">Ccrd_015582</name>
</gene>
<feature type="transmembrane region" description="Helical" evidence="1">
    <location>
        <begin position="12"/>
        <end position="30"/>
    </location>
</feature>
<accession>A0A118K3J7</accession>
<dbReference type="AlphaFoldDB" id="A0A118K3J7"/>
<keyword evidence="1" id="KW-0472">Membrane</keyword>
<sequence length="149" mass="16562">MENGDDWLAYDKLQHFLLCFFITVIFSFLASRTRYSALRRRSISLGCILSLTVGAAKEVADELGFFKSAGASTKDAVADIVGASVAVIALSLWNFFCFRNRSGQTRGVEMVLILLPSRLAKERRVIPVEQTIEQNQPKNNCKALSILNT</sequence>
<dbReference type="Gramene" id="KVI06060">
    <property type="protein sequence ID" value="KVI06060"/>
    <property type="gene ID" value="Ccrd_015582"/>
</dbReference>
<dbReference type="EMBL" id="LEKV01001852">
    <property type="protein sequence ID" value="KVI06060.1"/>
    <property type="molecule type" value="Genomic_DNA"/>
</dbReference>
<feature type="transmembrane region" description="Helical" evidence="1">
    <location>
        <begin position="42"/>
        <end position="60"/>
    </location>
</feature>
<name>A0A118K3J7_CYNCS</name>
<comment type="caution">
    <text evidence="2">The sequence shown here is derived from an EMBL/GenBank/DDBJ whole genome shotgun (WGS) entry which is preliminary data.</text>
</comment>
<reference evidence="2 3" key="1">
    <citation type="journal article" date="2016" name="Sci. Rep.">
        <title>The genome sequence of the outbreeding globe artichoke constructed de novo incorporating a phase-aware low-pass sequencing strategy of F1 progeny.</title>
        <authorList>
            <person name="Scaglione D."/>
            <person name="Reyes-Chin-Wo S."/>
            <person name="Acquadro A."/>
            <person name="Froenicke L."/>
            <person name="Portis E."/>
            <person name="Beitel C."/>
            <person name="Tirone M."/>
            <person name="Mauro R."/>
            <person name="Lo Monaco A."/>
            <person name="Mauromicale G."/>
            <person name="Faccioli P."/>
            <person name="Cattivelli L."/>
            <person name="Rieseberg L."/>
            <person name="Michelmore R."/>
            <person name="Lanteri S."/>
        </authorList>
    </citation>
    <scope>NUCLEOTIDE SEQUENCE [LARGE SCALE GENOMIC DNA]</scope>
    <source>
        <strain evidence="2">2C</strain>
    </source>
</reference>
<organism evidence="2 3">
    <name type="scientific">Cynara cardunculus var. scolymus</name>
    <name type="common">Globe artichoke</name>
    <name type="synonym">Cynara scolymus</name>
    <dbReference type="NCBI Taxonomy" id="59895"/>
    <lineage>
        <taxon>Eukaryota</taxon>
        <taxon>Viridiplantae</taxon>
        <taxon>Streptophyta</taxon>
        <taxon>Embryophyta</taxon>
        <taxon>Tracheophyta</taxon>
        <taxon>Spermatophyta</taxon>
        <taxon>Magnoliopsida</taxon>
        <taxon>eudicotyledons</taxon>
        <taxon>Gunneridae</taxon>
        <taxon>Pentapetalae</taxon>
        <taxon>asterids</taxon>
        <taxon>campanulids</taxon>
        <taxon>Asterales</taxon>
        <taxon>Asteraceae</taxon>
        <taxon>Carduoideae</taxon>
        <taxon>Cardueae</taxon>
        <taxon>Carduinae</taxon>
        <taxon>Cynara</taxon>
    </lineage>
</organism>